<accession>A0A6L2P2W5</accession>
<organism evidence="1">
    <name type="scientific">Tanacetum cinerariifolium</name>
    <name type="common">Dalmatian daisy</name>
    <name type="synonym">Chrysanthemum cinerariifolium</name>
    <dbReference type="NCBI Taxonomy" id="118510"/>
    <lineage>
        <taxon>Eukaryota</taxon>
        <taxon>Viridiplantae</taxon>
        <taxon>Streptophyta</taxon>
        <taxon>Embryophyta</taxon>
        <taxon>Tracheophyta</taxon>
        <taxon>Spermatophyta</taxon>
        <taxon>Magnoliopsida</taxon>
        <taxon>eudicotyledons</taxon>
        <taxon>Gunneridae</taxon>
        <taxon>Pentapetalae</taxon>
        <taxon>asterids</taxon>
        <taxon>campanulids</taxon>
        <taxon>Asterales</taxon>
        <taxon>Asteraceae</taxon>
        <taxon>Asteroideae</taxon>
        <taxon>Anthemideae</taxon>
        <taxon>Anthemidinae</taxon>
        <taxon>Tanacetum</taxon>
    </lineage>
</organism>
<name>A0A6L2P2W5_TANCI</name>
<sequence>MGKENMKEPVPRDLPPMLFLGHLKEKIGSPYKTHETVCMIENPREVHKIKAREDERDMDVGWDITVKDVEKLRQFLTPTRHTLPNHEHVVQPYTPLGLVCNKAKVVSKEEYDYGIPLHDHIMQPLTPQIVHIIPPDDDYVALATNPILNKHLNKFVKEFADNTEVFKKIDGNPVYNLIELLKKYDCDTFIQKLLHQVPVAGR</sequence>
<gene>
    <name evidence="1" type="ORF">Tci_064215</name>
</gene>
<protein>
    <submittedName>
        <fullName evidence="1">Uncharacterized protein</fullName>
    </submittedName>
</protein>
<reference evidence="1" key="1">
    <citation type="journal article" date="2019" name="Sci. Rep.">
        <title>Draft genome of Tanacetum cinerariifolium, the natural source of mosquito coil.</title>
        <authorList>
            <person name="Yamashiro T."/>
            <person name="Shiraishi A."/>
            <person name="Satake H."/>
            <person name="Nakayama K."/>
        </authorList>
    </citation>
    <scope>NUCLEOTIDE SEQUENCE</scope>
</reference>
<proteinExistence type="predicted"/>
<comment type="caution">
    <text evidence="1">The sequence shown here is derived from an EMBL/GenBank/DDBJ whole genome shotgun (WGS) entry which is preliminary data.</text>
</comment>
<evidence type="ECO:0000313" key="1">
    <source>
        <dbReference type="EMBL" id="GEU92237.1"/>
    </source>
</evidence>
<dbReference type="AlphaFoldDB" id="A0A6L2P2W5"/>
<dbReference type="EMBL" id="BKCJ010010582">
    <property type="protein sequence ID" value="GEU92237.1"/>
    <property type="molecule type" value="Genomic_DNA"/>
</dbReference>